<dbReference type="PRINTS" id="PR00622">
    <property type="entry name" value="HISTONEH3"/>
</dbReference>
<dbReference type="GO" id="GO:0000786">
    <property type="term" value="C:nucleosome"/>
    <property type="evidence" value="ECO:0007669"/>
    <property type="project" value="InterPro"/>
</dbReference>
<protein>
    <recommendedName>
        <fullName evidence="3">Core Histone H2A/H2B/H3 domain-containing protein</fullName>
    </recommendedName>
</protein>
<comment type="similarity">
    <text evidence="1">Belongs to the histone H3 family.</text>
</comment>
<evidence type="ECO:0000313" key="5">
    <source>
        <dbReference type="Proteomes" id="UP000479190"/>
    </source>
</evidence>
<dbReference type="InterPro" id="IPR000164">
    <property type="entry name" value="Histone_H3/CENP-A"/>
</dbReference>
<keyword evidence="5" id="KW-1185">Reference proteome</keyword>
<evidence type="ECO:0000313" key="4">
    <source>
        <dbReference type="EMBL" id="CAB0037897.1"/>
    </source>
</evidence>
<dbReference type="InterPro" id="IPR007125">
    <property type="entry name" value="H2A/H2B/H3"/>
</dbReference>
<dbReference type="Proteomes" id="UP000479190">
    <property type="component" value="Unassembled WGS sequence"/>
</dbReference>
<evidence type="ECO:0000259" key="3">
    <source>
        <dbReference type="Pfam" id="PF00125"/>
    </source>
</evidence>
<name>A0A6H5IJK3_9HYME</name>
<accession>A0A6H5IJK3</accession>
<dbReference type="Pfam" id="PF00125">
    <property type="entry name" value="Histone"/>
    <property type="match status" value="1"/>
</dbReference>
<feature type="region of interest" description="Disordered" evidence="2">
    <location>
        <begin position="1"/>
        <end position="22"/>
    </location>
</feature>
<evidence type="ECO:0000256" key="1">
    <source>
        <dbReference type="ARBA" id="ARBA00010343"/>
    </source>
</evidence>
<dbReference type="GO" id="GO:0003677">
    <property type="term" value="F:DNA binding"/>
    <property type="evidence" value="ECO:0007669"/>
    <property type="project" value="InterPro"/>
</dbReference>
<feature type="domain" description="Core Histone H2A/H2B/H3" evidence="3">
    <location>
        <begin position="26"/>
        <end position="75"/>
    </location>
</feature>
<evidence type="ECO:0000256" key="2">
    <source>
        <dbReference type="SAM" id="MobiDB-lite"/>
    </source>
</evidence>
<proteinExistence type="inferred from homology"/>
<sequence length="112" mass="12719">MSTTDSNPTGGPATPGGVKRPHRYRPGTVALLQVRYYQKSTELLIRKFPFQHLVREIAKDFKADLRFQSSLVLALPSDYSRIRTCARSPCESPSCPKICNKMTLIFTFHDKM</sequence>
<dbReference type="OrthoDB" id="6256050at2759"/>
<organism evidence="4 5">
    <name type="scientific">Trichogramma brassicae</name>
    <dbReference type="NCBI Taxonomy" id="86971"/>
    <lineage>
        <taxon>Eukaryota</taxon>
        <taxon>Metazoa</taxon>
        <taxon>Ecdysozoa</taxon>
        <taxon>Arthropoda</taxon>
        <taxon>Hexapoda</taxon>
        <taxon>Insecta</taxon>
        <taxon>Pterygota</taxon>
        <taxon>Neoptera</taxon>
        <taxon>Endopterygota</taxon>
        <taxon>Hymenoptera</taxon>
        <taxon>Apocrita</taxon>
        <taxon>Proctotrupomorpha</taxon>
        <taxon>Chalcidoidea</taxon>
        <taxon>Trichogrammatidae</taxon>
        <taxon>Trichogramma</taxon>
    </lineage>
</organism>
<dbReference type="EMBL" id="CADCXV010000876">
    <property type="protein sequence ID" value="CAB0037897.1"/>
    <property type="molecule type" value="Genomic_DNA"/>
</dbReference>
<dbReference type="PANTHER" id="PTHR11426">
    <property type="entry name" value="HISTONE H3"/>
    <property type="match status" value="1"/>
</dbReference>
<dbReference type="GO" id="GO:0030527">
    <property type="term" value="F:structural constituent of chromatin"/>
    <property type="evidence" value="ECO:0007669"/>
    <property type="project" value="InterPro"/>
</dbReference>
<reference evidence="4 5" key="1">
    <citation type="submission" date="2020-02" db="EMBL/GenBank/DDBJ databases">
        <authorList>
            <person name="Ferguson B K."/>
        </authorList>
    </citation>
    <scope>NUCLEOTIDE SEQUENCE [LARGE SCALE GENOMIC DNA]</scope>
</reference>
<dbReference type="SUPFAM" id="SSF47113">
    <property type="entry name" value="Histone-fold"/>
    <property type="match status" value="1"/>
</dbReference>
<dbReference type="GO" id="GO:0046982">
    <property type="term" value="F:protein heterodimerization activity"/>
    <property type="evidence" value="ECO:0007669"/>
    <property type="project" value="InterPro"/>
</dbReference>
<dbReference type="InterPro" id="IPR009072">
    <property type="entry name" value="Histone-fold"/>
</dbReference>
<dbReference type="Gene3D" id="1.10.20.10">
    <property type="entry name" value="Histone, subunit A"/>
    <property type="match status" value="1"/>
</dbReference>
<dbReference type="SMART" id="SM00428">
    <property type="entry name" value="H3"/>
    <property type="match status" value="1"/>
</dbReference>
<dbReference type="AlphaFoldDB" id="A0A6H5IJK3"/>
<gene>
    <name evidence="4" type="ORF">TBRA_LOCUS9705</name>
</gene>